<comment type="caution">
    <text evidence="2">The sequence shown here is derived from an EMBL/GenBank/DDBJ whole genome shotgun (WGS) entry which is preliminary data.</text>
</comment>
<feature type="region of interest" description="Disordered" evidence="1">
    <location>
        <begin position="57"/>
        <end position="80"/>
    </location>
</feature>
<evidence type="ECO:0000313" key="3">
    <source>
        <dbReference type="Proteomes" id="UP000723463"/>
    </source>
</evidence>
<keyword evidence="3" id="KW-1185">Reference proteome</keyword>
<dbReference type="AlphaFoldDB" id="A0A9P6K704"/>
<proteinExistence type="predicted"/>
<reference evidence="2" key="1">
    <citation type="journal article" date="2020" name="Fungal Divers.">
        <title>Resolving the Mortierellaceae phylogeny through synthesis of multi-gene phylogenetics and phylogenomics.</title>
        <authorList>
            <person name="Vandepol N."/>
            <person name="Liber J."/>
            <person name="Desiro A."/>
            <person name="Na H."/>
            <person name="Kennedy M."/>
            <person name="Barry K."/>
            <person name="Grigoriev I.V."/>
            <person name="Miller A.N."/>
            <person name="O'Donnell K."/>
            <person name="Stajich J.E."/>
            <person name="Bonito G."/>
        </authorList>
    </citation>
    <scope>NUCLEOTIDE SEQUENCE</scope>
    <source>
        <strain evidence="2">NRRL 2591</strain>
    </source>
</reference>
<gene>
    <name evidence="2" type="ORF">EC957_004556</name>
</gene>
<name>A0A9P6K704_9FUNG</name>
<evidence type="ECO:0000313" key="2">
    <source>
        <dbReference type="EMBL" id="KAF9549256.1"/>
    </source>
</evidence>
<sequence length="150" mass="16376">MSSLDKIALGYLPVNSQGAVLDDLTRFCPNLRRTSFLGLEDRRMVMLLSQECIRRKYPHQNPHPYDGGGGGGGGGTEFELEGGELVSTTNATTVEGGLLELGILNQGIGALAKHSYWDEDEQELMRDRLGQSRDIIDAARIPTGLSTDQR</sequence>
<dbReference type="Proteomes" id="UP000723463">
    <property type="component" value="Unassembled WGS sequence"/>
</dbReference>
<protein>
    <submittedName>
        <fullName evidence="2">Uncharacterized protein</fullName>
    </submittedName>
</protein>
<feature type="compositionally biased region" description="Gly residues" evidence="1">
    <location>
        <begin position="66"/>
        <end position="76"/>
    </location>
</feature>
<organism evidence="2 3">
    <name type="scientific">Mortierella hygrophila</name>
    <dbReference type="NCBI Taxonomy" id="979708"/>
    <lineage>
        <taxon>Eukaryota</taxon>
        <taxon>Fungi</taxon>
        <taxon>Fungi incertae sedis</taxon>
        <taxon>Mucoromycota</taxon>
        <taxon>Mortierellomycotina</taxon>
        <taxon>Mortierellomycetes</taxon>
        <taxon>Mortierellales</taxon>
        <taxon>Mortierellaceae</taxon>
        <taxon>Mortierella</taxon>
    </lineage>
</organism>
<accession>A0A9P6K704</accession>
<dbReference type="EMBL" id="JAAAXW010000021">
    <property type="protein sequence ID" value="KAF9549256.1"/>
    <property type="molecule type" value="Genomic_DNA"/>
</dbReference>
<evidence type="ECO:0000256" key="1">
    <source>
        <dbReference type="SAM" id="MobiDB-lite"/>
    </source>
</evidence>